<proteinExistence type="predicted"/>
<evidence type="ECO:0000313" key="1">
    <source>
        <dbReference type="EMBL" id="KKL21291.1"/>
    </source>
</evidence>
<dbReference type="AlphaFoldDB" id="A0A0F9DUF2"/>
<comment type="caution">
    <text evidence="1">The sequence shown here is derived from an EMBL/GenBank/DDBJ whole genome shotgun (WGS) entry which is preliminary data.</text>
</comment>
<accession>A0A0F9DUF2</accession>
<gene>
    <name evidence="1" type="ORF">LCGC14_2446950</name>
</gene>
<organism evidence="1">
    <name type="scientific">marine sediment metagenome</name>
    <dbReference type="NCBI Taxonomy" id="412755"/>
    <lineage>
        <taxon>unclassified sequences</taxon>
        <taxon>metagenomes</taxon>
        <taxon>ecological metagenomes</taxon>
    </lineage>
</organism>
<sequence length="171" mass="19313">MTQNDTVDHEVNAVRVDDFIIDEDTGEVLELPENAGDLVEFLTYREVELARGESAYKQARFLVKLALKRELEKLDLKSLETQYGRPVIRSRTTRKGKMERFSQVTGDFELGVGQIDALLLTATSLDGRKLDALAEDGFVPREAIEALIEETHSEWLQVSPVLKEPPVIEKV</sequence>
<dbReference type="EMBL" id="LAZR01037792">
    <property type="protein sequence ID" value="KKL21291.1"/>
    <property type="molecule type" value="Genomic_DNA"/>
</dbReference>
<reference evidence="1" key="1">
    <citation type="journal article" date="2015" name="Nature">
        <title>Complex archaea that bridge the gap between prokaryotes and eukaryotes.</title>
        <authorList>
            <person name="Spang A."/>
            <person name="Saw J.H."/>
            <person name="Jorgensen S.L."/>
            <person name="Zaremba-Niedzwiedzka K."/>
            <person name="Martijn J."/>
            <person name="Lind A.E."/>
            <person name="van Eijk R."/>
            <person name="Schleper C."/>
            <person name="Guy L."/>
            <person name="Ettema T.J."/>
        </authorList>
    </citation>
    <scope>NUCLEOTIDE SEQUENCE</scope>
</reference>
<name>A0A0F9DUF2_9ZZZZ</name>
<protein>
    <submittedName>
        <fullName evidence="1">Uncharacterized protein</fullName>
    </submittedName>
</protein>